<dbReference type="Gene3D" id="1.10.8.430">
    <property type="entry name" value="Helical domain of apoptotic protease-activating factors"/>
    <property type="match status" value="1"/>
</dbReference>
<evidence type="ECO:0000259" key="11">
    <source>
        <dbReference type="Pfam" id="PF23598"/>
    </source>
</evidence>
<comment type="similarity">
    <text evidence="1">Belongs to the disease resistance NB-LRR family.</text>
</comment>
<dbReference type="InterPro" id="IPR044974">
    <property type="entry name" value="Disease_R_plants"/>
</dbReference>
<dbReference type="GO" id="GO:0043531">
    <property type="term" value="F:ADP binding"/>
    <property type="evidence" value="ECO:0007669"/>
    <property type="project" value="InterPro"/>
</dbReference>
<dbReference type="PANTHER" id="PTHR23155">
    <property type="entry name" value="DISEASE RESISTANCE PROTEIN RP"/>
    <property type="match status" value="1"/>
</dbReference>
<dbReference type="Gene3D" id="1.10.10.10">
    <property type="entry name" value="Winged helix-like DNA-binding domain superfamily/Winged helix DNA-binding domain"/>
    <property type="match status" value="1"/>
</dbReference>
<evidence type="ECO:0000259" key="8">
    <source>
        <dbReference type="Pfam" id="PF00931"/>
    </source>
</evidence>
<proteinExistence type="inferred from homology"/>
<protein>
    <recommendedName>
        <fullName evidence="14">AAA+ ATPase domain-containing protein</fullName>
    </recommendedName>
</protein>
<dbReference type="Gene3D" id="1.20.5.4130">
    <property type="match status" value="1"/>
</dbReference>
<dbReference type="InterPro" id="IPR058922">
    <property type="entry name" value="WHD_DRP"/>
</dbReference>
<evidence type="ECO:0000256" key="3">
    <source>
        <dbReference type="ARBA" id="ARBA00022737"/>
    </source>
</evidence>
<dbReference type="InterPro" id="IPR042197">
    <property type="entry name" value="Apaf_helical"/>
</dbReference>
<keyword evidence="6" id="KW-0175">Coiled coil</keyword>
<feature type="signal peptide" evidence="7">
    <location>
        <begin position="1"/>
        <end position="21"/>
    </location>
</feature>
<feature type="chain" id="PRO_5002349593" description="AAA+ ATPase domain-containing protein" evidence="7">
    <location>
        <begin position="22"/>
        <end position="899"/>
    </location>
</feature>
<dbReference type="Proteomes" id="UP000032180">
    <property type="component" value="Chromosome 7"/>
</dbReference>
<sequence length="899" mass="102996">MQPTLLTSIPNIALLLGTLTAEQISRVSRVKDDVTKLKRQFEQMLDIVEELEQMNHHDAKTKHWMRQLRDYVYRTDDIIDLYRIDAERRKAIESAEKLERHIKSLLSCPRGISVGCRVSSSIHKLNLDIEKISRESSTLQRRYSTMHSQLTGSLSDTVPYHESNIVGRYVEDNKRKLVELIMTTTDQDTLVFAIVGTVGIGKTTLARQIYHNMEMLQAFDLQLWVCVNKDADYFALLKKIITAAGGNSLGLDHSREKLEIKLNSFIRGRRFFLVLDDVWDETTWENMLENQLQCAAPGSRILVTTRHKHVAKRMGASHIHHVSRMCGEDGWNLLRSRAKLDKDKETVYMQAIGKKIAERCDGLPMVIKAVGGVLRCCEPTCNEWQNVCNSIFSMLPDDVQTLIRLSYVDLPSPLKRCFLYCSLFPPDFVIRRRYVTQQWVSEGFIEATHNSSLEEVAEEHYRELIERSLLQPELGLDGEDGARMPNIFRWLAKELSHEENFSGDLGNMQCMFEPRRLSFASQPVETVPQGIRKLTQLRTLLFFGNQKLSSNGHGLARTFRRLTLLRVLDLHSSNVEHVPNALGNVVHLRYLNLSSTRVRELPDSIENLRLLQFLILNDCEDLNSLPRGVEQLRNLRSLEISGQNNLSLRQPKINLARLSELSCMRGFLVKASANGGNQFSASGWPLTELSSLSKLTSLQILRLETTTRDDASDAALSQKVNLRELELCCVNEQHNQEFEIRDIFEVLRPAPRLVVLKLDRYFGQEYPSWITESKLPNLQCLELHRCSCKKLPPLGELPQLRSLVLIDLQNLEIIGSELRGRIDANKAAFPRLEKLDFSGLDILLSWIDLKDDDLPFLHSVRFVRCWKLESVPTVLWSRTKLGNINIDLCPDLRWSPLAT</sequence>
<dbReference type="Pfam" id="PF00931">
    <property type="entry name" value="NB-ARC"/>
    <property type="match status" value="1"/>
</dbReference>
<reference evidence="12" key="3">
    <citation type="submission" date="2015-04" db="UniProtKB">
        <authorList>
            <consortium name="EnsemblPlants"/>
        </authorList>
    </citation>
    <scope>IDENTIFICATION</scope>
</reference>
<evidence type="ECO:0000256" key="5">
    <source>
        <dbReference type="ARBA" id="ARBA00022821"/>
    </source>
</evidence>
<dbReference type="SUPFAM" id="SSF52540">
    <property type="entry name" value="P-loop containing nucleoside triphosphate hydrolases"/>
    <property type="match status" value="1"/>
</dbReference>
<organism evidence="12 13">
    <name type="scientific">Leersia perrieri</name>
    <dbReference type="NCBI Taxonomy" id="77586"/>
    <lineage>
        <taxon>Eukaryota</taxon>
        <taxon>Viridiplantae</taxon>
        <taxon>Streptophyta</taxon>
        <taxon>Embryophyta</taxon>
        <taxon>Tracheophyta</taxon>
        <taxon>Spermatophyta</taxon>
        <taxon>Magnoliopsida</taxon>
        <taxon>Liliopsida</taxon>
        <taxon>Poales</taxon>
        <taxon>Poaceae</taxon>
        <taxon>BOP clade</taxon>
        <taxon>Oryzoideae</taxon>
        <taxon>Oryzeae</taxon>
        <taxon>Oryzinae</taxon>
        <taxon>Leersia</taxon>
    </lineage>
</organism>
<dbReference type="Gramene" id="LPERR07G10610.1">
    <property type="protein sequence ID" value="LPERR07G10610.1"/>
    <property type="gene ID" value="LPERR07G10610"/>
</dbReference>
<keyword evidence="13" id="KW-1185">Reference proteome</keyword>
<evidence type="ECO:0000256" key="7">
    <source>
        <dbReference type="SAM" id="SignalP"/>
    </source>
</evidence>
<dbReference type="SUPFAM" id="SSF52058">
    <property type="entry name" value="L domain-like"/>
    <property type="match status" value="1"/>
</dbReference>
<keyword evidence="3" id="KW-0677">Repeat</keyword>
<evidence type="ECO:0000313" key="13">
    <source>
        <dbReference type="Proteomes" id="UP000032180"/>
    </source>
</evidence>
<reference evidence="12 13" key="1">
    <citation type="submission" date="2012-08" db="EMBL/GenBank/DDBJ databases">
        <title>Oryza genome evolution.</title>
        <authorList>
            <person name="Wing R.A."/>
        </authorList>
    </citation>
    <scope>NUCLEOTIDE SEQUENCE</scope>
</reference>
<reference evidence="13" key="2">
    <citation type="submission" date="2013-12" db="EMBL/GenBank/DDBJ databases">
        <authorList>
            <person name="Yu Y."/>
            <person name="Lee S."/>
            <person name="de Baynast K."/>
            <person name="Wissotski M."/>
            <person name="Liu L."/>
            <person name="Talag J."/>
            <person name="Goicoechea J."/>
            <person name="Angelova A."/>
            <person name="Jetty R."/>
            <person name="Kudrna D."/>
            <person name="Golser W."/>
            <person name="Rivera L."/>
            <person name="Zhang J."/>
            <person name="Wing R."/>
        </authorList>
    </citation>
    <scope>NUCLEOTIDE SEQUENCE</scope>
</reference>
<feature type="domain" description="NB-ARC" evidence="8">
    <location>
        <begin position="171"/>
        <end position="338"/>
    </location>
</feature>
<evidence type="ECO:0000259" key="10">
    <source>
        <dbReference type="Pfam" id="PF23559"/>
    </source>
</evidence>
<dbReference type="CDD" id="cd14798">
    <property type="entry name" value="RX-CC_like"/>
    <property type="match status" value="1"/>
</dbReference>
<evidence type="ECO:0000313" key="12">
    <source>
        <dbReference type="EnsemblPlants" id="LPERR07G10610.1"/>
    </source>
</evidence>
<feature type="domain" description="Disease resistance R13L4/SHOC-2-like LRR" evidence="11">
    <location>
        <begin position="558"/>
        <end position="838"/>
    </location>
</feature>
<dbReference type="Gene3D" id="3.40.50.300">
    <property type="entry name" value="P-loop containing nucleotide triphosphate hydrolases"/>
    <property type="match status" value="1"/>
</dbReference>
<dbReference type="InterPro" id="IPR041118">
    <property type="entry name" value="Rx_N"/>
</dbReference>
<accession>A0A0D9WYB9</accession>
<keyword evidence="5" id="KW-0611">Plant defense</keyword>
<dbReference type="PRINTS" id="PR00364">
    <property type="entry name" value="DISEASERSIST"/>
</dbReference>
<dbReference type="AlphaFoldDB" id="A0A0D9WYB9"/>
<feature type="domain" description="Disease resistance protein winged helix" evidence="10">
    <location>
        <begin position="423"/>
        <end position="481"/>
    </location>
</feature>
<dbReference type="HOGENOM" id="CLU_000837_8_6_1"/>
<name>A0A0D9WYB9_9ORYZ</name>
<dbReference type="PANTHER" id="PTHR23155:SF687">
    <property type="entry name" value="OS07G0481400 PROTEIN"/>
    <property type="match status" value="1"/>
</dbReference>
<evidence type="ECO:0008006" key="14">
    <source>
        <dbReference type="Google" id="ProtNLM"/>
    </source>
</evidence>
<dbReference type="Pfam" id="PF23598">
    <property type="entry name" value="LRR_14"/>
    <property type="match status" value="1"/>
</dbReference>
<dbReference type="Pfam" id="PF18052">
    <property type="entry name" value="Rx_N"/>
    <property type="match status" value="1"/>
</dbReference>
<dbReference type="Gene3D" id="3.80.10.10">
    <property type="entry name" value="Ribonuclease Inhibitor"/>
    <property type="match status" value="1"/>
</dbReference>
<dbReference type="eggNOG" id="KOG4658">
    <property type="taxonomic scope" value="Eukaryota"/>
</dbReference>
<keyword evidence="7" id="KW-0732">Signal</keyword>
<keyword evidence="2" id="KW-0433">Leucine-rich repeat</keyword>
<dbReference type="InterPro" id="IPR036388">
    <property type="entry name" value="WH-like_DNA-bd_sf"/>
</dbReference>
<dbReference type="InterPro" id="IPR002182">
    <property type="entry name" value="NB-ARC"/>
</dbReference>
<dbReference type="Pfam" id="PF23559">
    <property type="entry name" value="WHD_DRP"/>
    <property type="match status" value="1"/>
</dbReference>
<keyword evidence="4" id="KW-0547">Nucleotide-binding</keyword>
<evidence type="ECO:0000256" key="6">
    <source>
        <dbReference type="ARBA" id="ARBA00023054"/>
    </source>
</evidence>
<dbReference type="FunFam" id="3.40.50.300:FF:001091">
    <property type="entry name" value="Probable disease resistance protein At1g61300"/>
    <property type="match status" value="1"/>
</dbReference>
<dbReference type="STRING" id="77586.A0A0D9WYB9"/>
<dbReference type="InterPro" id="IPR038005">
    <property type="entry name" value="RX-like_CC"/>
</dbReference>
<dbReference type="EnsemblPlants" id="LPERR07G10610.1">
    <property type="protein sequence ID" value="LPERR07G10610.1"/>
    <property type="gene ID" value="LPERR07G10610"/>
</dbReference>
<evidence type="ECO:0000256" key="4">
    <source>
        <dbReference type="ARBA" id="ARBA00022741"/>
    </source>
</evidence>
<dbReference type="GO" id="GO:0098542">
    <property type="term" value="P:defense response to other organism"/>
    <property type="evidence" value="ECO:0007669"/>
    <property type="project" value="TreeGrafter"/>
</dbReference>
<dbReference type="InterPro" id="IPR032675">
    <property type="entry name" value="LRR_dom_sf"/>
</dbReference>
<evidence type="ECO:0000256" key="2">
    <source>
        <dbReference type="ARBA" id="ARBA00022614"/>
    </source>
</evidence>
<evidence type="ECO:0000259" key="9">
    <source>
        <dbReference type="Pfam" id="PF18052"/>
    </source>
</evidence>
<feature type="domain" description="Disease resistance N-terminal" evidence="9">
    <location>
        <begin position="16"/>
        <end position="96"/>
    </location>
</feature>
<dbReference type="InterPro" id="IPR055414">
    <property type="entry name" value="LRR_R13L4/SHOC2-like"/>
</dbReference>
<evidence type="ECO:0000256" key="1">
    <source>
        <dbReference type="ARBA" id="ARBA00008894"/>
    </source>
</evidence>
<dbReference type="InterPro" id="IPR027417">
    <property type="entry name" value="P-loop_NTPase"/>
</dbReference>